<reference evidence="1" key="1">
    <citation type="submission" date="2014-12" db="EMBL/GenBank/DDBJ databases">
        <title>Insight into the proteome of Arion vulgaris.</title>
        <authorList>
            <person name="Aradska J."/>
            <person name="Bulat T."/>
            <person name="Smidak R."/>
            <person name="Sarate P."/>
            <person name="Gangsoo J."/>
            <person name="Sialana F."/>
            <person name="Bilban M."/>
            <person name="Lubec G."/>
        </authorList>
    </citation>
    <scope>NUCLEOTIDE SEQUENCE</scope>
    <source>
        <tissue evidence="1">Skin</tissue>
    </source>
</reference>
<accession>A0A0B6YFT5</accession>
<evidence type="ECO:0000313" key="1">
    <source>
        <dbReference type="EMBL" id="CEK55088.1"/>
    </source>
</evidence>
<dbReference type="AlphaFoldDB" id="A0A0B6YFT5"/>
<organism evidence="1">
    <name type="scientific">Arion vulgaris</name>
    <dbReference type="NCBI Taxonomy" id="1028688"/>
    <lineage>
        <taxon>Eukaryota</taxon>
        <taxon>Metazoa</taxon>
        <taxon>Spiralia</taxon>
        <taxon>Lophotrochozoa</taxon>
        <taxon>Mollusca</taxon>
        <taxon>Gastropoda</taxon>
        <taxon>Heterobranchia</taxon>
        <taxon>Euthyneura</taxon>
        <taxon>Panpulmonata</taxon>
        <taxon>Eupulmonata</taxon>
        <taxon>Stylommatophora</taxon>
        <taxon>Helicina</taxon>
        <taxon>Arionoidea</taxon>
        <taxon>Arionidae</taxon>
        <taxon>Arion</taxon>
    </lineage>
</organism>
<name>A0A0B6YFT5_9EUPU</name>
<dbReference type="EMBL" id="HACG01008223">
    <property type="protein sequence ID" value="CEK55088.1"/>
    <property type="molecule type" value="Transcribed_RNA"/>
</dbReference>
<feature type="non-terminal residue" evidence="1">
    <location>
        <position position="1"/>
    </location>
</feature>
<protein>
    <submittedName>
        <fullName evidence="1">Uncharacterized protein</fullName>
    </submittedName>
</protein>
<gene>
    <name evidence="1" type="primary">ORF24341</name>
</gene>
<sequence length="50" mass="5969">PQIVVCAVYIHREKIYELIEVFRSMTANIEDDYREINSIFISQFSNQCQN</sequence>
<proteinExistence type="predicted"/>